<organism evidence="2 3">
    <name type="scientific">Collybiopsis luxurians FD-317 M1</name>
    <dbReference type="NCBI Taxonomy" id="944289"/>
    <lineage>
        <taxon>Eukaryota</taxon>
        <taxon>Fungi</taxon>
        <taxon>Dikarya</taxon>
        <taxon>Basidiomycota</taxon>
        <taxon>Agaricomycotina</taxon>
        <taxon>Agaricomycetes</taxon>
        <taxon>Agaricomycetidae</taxon>
        <taxon>Agaricales</taxon>
        <taxon>Marasmiineae</taxon>
        <taxon>Omphalotaceae</taxon>
        <taxon>Collybiopsis</taxon>
        <taxon>Collybiopsis luxurians</taxon>
    </lineage>
</organism>
<dbReference type="OrthoDB" id="2559662at2759"/>
<accession>A0A0D0B4P8</accession>
<proteinExistence type="predicted"/>
<evidence type="ECO:0000313" key="2">
    <source>
        <dbReference type="EMBL" id="KIK58300.1"/>
    </source>
</evidence>
<keyword evidence="1" id="KW-1133">Transmembrane helix</keyword>
<sequence>MALLTGPDLSHRVKNSSEYQLPLPSASPVRSRPLRLKDYPKSLLTRRYARLLSLALFLFTFFFFFSSKSPSLEPVQHYYRCLPHRCVQSPDLVLLPPPYPPTSPLTKEQKKGLPPLFEAWNEYERSLWQHAEDDGTTKFIYMRNHVFASGWGNALQEMILNTHLAYLTGRSFVFDNYTWDRSPSEYSSFNGKPIASRVPVSAMLAGPIIGGSFDPVYFKQPDPLFPNIHSQPHPPFVSSEYYEHVCANETRVVLDTEVVHESVGNWDGAENLKAFVDHIQSFPERCVEFELDAEHVFNIWMFGSTGILSLWPSLAQSPILKQFTYSPLILGAFERNRHLLGLPGNSEQSKYQKEAWEAFTRTPDAEIVISSSRPKKDLYNISTTPLLPSSQSHLPLFPLEQLPSLYPHSPANPSIEDTIPGLLVLHIRRGDFAEHCVNLVEWGASFHGFNSFDDIRERDDFDAAAAGASTPPPGVEPVVPKIPKESFSSRILSWLGLGLTATEKELAYQANLTTYVSAKKGYDARKAKYETAKANYLERCFPDIQQMVKRVRQVREDVTEAARYSSDSSSSAPTAPLTHLYIMTNGKPPFLADLRAALEADTQSSSKYQLPPWESIHTSRDLELGWEERYVAQTIDIYVAQRAEVFVGNGFSSLTSNVVMLRKAHGVDSVKTRLW</sequence>
<dbReference type="Proteomes" id="UP000053593">
    <property type="component" value="Unassembled WGS sequence"/>
</dbReference>
<dbReference type="AlphaFoldDB" id="A0A0D0B4P8"/>
<keyword evidence="1" id="KW-0812">Transmembrane</keyword>
<dbReference type="Gene3D" id="3.40.50.11350">
    <property type="match status" value="1"/>
</dbReference>
<name>A0A0D0B4P8_9AGAR</name>
<dbReference type="CDD" id="cd11296">
    <property type="entry name" value="O-FucT_like"/>
    <property type="match status" value="1"/>
</dbReference>
<keyword evidence="3" id="KW-1185">Reference proteome</keyword>
<protein>
    <submittedName>
        <fullName evidence="2">Uncharacterized protein</fullName>
    </submittedName>
</protein>
<evidence type="ECO:0000256" key="1">
    <source>
        <dbReference type="SAM" id="Phobius"/>
    </source>
</evidence>
<dbReference type="HOGENOM" id="CLU_014826_0_0_1"/>
<evidence type="ECO:0000313" key="3">
    <source>
        <dbReference type="Proteomes" id="UP000053593"/>
    </source>
</evidence>
<gene>
    <name evidence="2" type="ORF">GYMLUDRAFT_75051</name>
</gene>
<feature type="transmembrane region" description="Helical" evidence="1">
    <location>
        <begin position="48"/>
        <end position="66"/>
    </location>
</feature>
<dbReference type="EMBL" id="KN834786">
    <property type="protein sequence ID" value="KIK58300.1"/>
    <property type="molecule type" value="Genomic_DNA"/>
</dbReference>
<keyword evidence="1" id="KW-0472">Membrane</keyword>
<reference evidence="2 3" key="1">
    <citation type="submission" date="2014-04" db="EMBL/GenBank/DDBJ databases">
        <title>Evolutionary Origins and Diversification of the Mycorrhizal Mutualists.</title>
        <authorList>
            <consortium name="DOE Joint Genome Institute"/>
            <consortium name="Mycorrhizal Genomics Consortium"/>
            <person name="Kohler A."/>
            <person name="Kuo A."/>
            <person name="Nagy L.G."/>
            <person name="Floudas D."/>
            <person name="Copeland A."/>
            <person name="Barry K.W."/>
            <person name="Cichocki N."/>
            <person name="Veneault-Fourrey C."/>
            <person name="LaButti K."/>
            <person name="Lindquist E.A."/>
            <person name="Lipzen A."/>
            <person name="Lundell T."/>
            <person name="Morin E."/>
            <person name="Murat C."/>
            <person name="Riley R."/>
            <person name="Ohm R."/>
            <person name="Sun H."/>
            <person name="Tunlid A."/>
            <person name="Henrissat B."/>
            <person name="Grigoriev I.V."/>
            <person name="Hibbett D.S."/>
            <person name="Martin F."/>
        </authorList>
    </citation>
    <scope>NUCLEOTIDE SEQUENCE [LARGE SCALE GENOMIC DNA]</scope>
    <source>
        <strain evidence="2 3">FD-317 M1</strain>
    </source>
</reference>